<keyword evidence="3" id="KW-1185">Reference proteome</keyword>
<reference evidence="2 3" key="1">
    <citation type="submission" date="2017-10" db="EMBL/GenBank/DDBJ databases">
        <title>Development of genomic resources for the powdery mildew, Erysiphe pulchra.</title>
        <authorList>
            <person name="Wadl P.A."/>
            <person name="Mack B.M."/>
            <person name="Moore G."/>
            <person name="Beltz S.B."/>
        </authorList>
    </citation>
    <scope>NUCLEOTIDE SEQUENCE [LARGE SCALE GENOMIC DNA]</scope>
    <source>
        <strain evidence="2">Cflorida</strain>
    </source>
</reference>
<dbReference type="InterPro" id="IPR018222">
    <property type="entry name" value="Nuclear_transport_factor_2_euk"/>
</dbReference>
<proteinExistence type="predicted"/>
<comment type="caution">
    <text evidence="2">The sequence shown here is derived from an EMBL/GenBank/DDBJ whole genome shotgun (WGS) entry which is preliminary data.</text>
</comment>
<evidence type="ECO:0000313" key="2">
    <source>
        <dbReference type="EMBL" id="POS85319.1"/>
    </source>
</evidence>
<dbReference type="PANTHER" id="PTHR12612">
    <property type="entry name" value="NUCLEAR TRANSPORT FACTOR 2"/>
    <property type="match status" value="1"/>
</dbReference>
<dbReference type="Proteomes" id="UP000237438">
    <property type="component" value="Unassembled WGS sequence"/>
</dbReference>
<dbReference type="PROSITE" id="PS50177">
    <property type="entry name" value="NTF2_DOMAIN"/>
    <property type="match status" value="1"/>
</dbReference>
<dbReference type="GO" id="GO:0006913">
    <property type="term" value="P:nucleocytoplasmic transport"/>
    <property type="evidence" value="ECO:0007669"/>
    <property type="project" value="InterPro"/>
</dbReference>
<gene>
    <name evidence="2" type="ORF">EPUL_003040</name>
</gene>
<dbReference type="SUPFAM" id="SSF54427">
    <property type="entry name" value="NTF2-like"/>
    <property type="match status" value="1"/>
</dbReference>
<feature type="domain" description="NTF2" evidence="1">
    <location>
        <begin position="33"/>
        <end position="184"/>
    </location>
</feature>
<evidence type="ECO:0000259" key="1">
    <source>
        <dbReference type="PROSITE" id="PS50177"/>
    </source>
</evidence>
<sequence length="186" mass="20739">MAKLPEDVKVKIATSSRSCMIVWNLFTLIPISVAQDFIETYYPALNSKSGRSALASFYVKSENTKPDIIINGNAIPSPTDLQKLFETQVQKAQYDVQSYDAHILNSNYNFGDFSHQTQPDKDGKRASVIVLVSGSVKYGRENEEADVRGFTESVVLVPNLEVMGPKAMKKKARKWSIASQNFRLVA</sequence>
<dbReference type="EMBL" id="PEDP01000647">
    <property type="protein sequence ID" value="POS85319.1"/>
    <property type="molecule type" value="Genomic_DNA"/>
</dbReference>
<dbReference type="OrthoDB" id="25408at2759"/>
<evidence type="ECO:0000313" key="3">
    <source>
        <dbReference type="Proteomes" id="UP000237438"/>
    </source>
</evidence>
<dbReference type="Gene3D" id="3.10.450.50">
    <property type="match status" value="1"/>
</dbReference>
<protein>
    <recommendedName>
        <fullName evidence="1">NTF2 domain-containing protein</fullName>
    </recommendedName>
</protein>
<dbReference type="InterPro" id="IPR045875">
    <property type="entry name" value="NTF2"/>
</dbReference>
<dbReference type="InterPro" id="IPR032710">
    <property type="entry name" value="NTF2-like_dom_sf"/>
</dbReference>
<dbReference type="STRING" id="225359.A0A2S4PTF0"/>
<organism evidence="2 3">
    <name type="scientific">Erysiphe pulchra</name>
    <dbReference type="NCBI Taxonomy" id="225359"/>
    <lineage>
        <taxon>Eukaryota</taxon>
        <taxon>Fungi</taxon>
        <taxon>Dikarya</taxon>
        <taxon>Ascomycota</taxon>
        <taxon>Pezizomycotina</taxon>
        <taxon>Leotiomycetes</taxon>
        <taxon>Erysiphales</taxon>
        <taxon>Erysiphaceae</taxon>
        <taxon>Erysiphe</taxon>
    </lineage>
</organism>
<accession>A0A2S4PTF0</accession>
<dbReference type="AlphaFoldDB" id="A0A2S4PTF0"/>
<name>A0A2S4PTF0_9PEZI</name>